<organism evidence="11 12">
    <name type="scientific">Candidatus Thermochlorobacter aerophilus</name>
    <dbReference type="NCBI Taxonomy" id="1868324"/>
    <lineage>
        <taxon>Bacteria</taxon>
        <taxon>Pseudomonadati</taxon>
        <taxon>Chlorobiota</taxon>
        <taxon>Chlorobiia</taxon>
        <taxon>Chlorobiales</taxon>
        <taxon>Candidatus Thermochlorobacteriaceae</taxon>
        <taxon>Candidatus Thermochlorobacter</taxon>
    </lineage>
</organism>
<evidence type="ECO:0000256" key="4">
    <source>
        <dbReference type="ARBA" id="ARBA00023239"/>
    </source>
</evidence>
<comment type="similarity">
    <text evidence="2 9">Belongs to the uroporphyrinogen-III synthase family.</text>
</comment>
<dbReference type="EMBL" id="PHFL01000014">
    <property type="protein sequence ID" value="RFM24974.1"/>
    <property type="molecule type" value="Genomic_DNA"/>
</dbReference>
<dbReference type="GO" id="GO:0006780">
    <property type="term" value="P:uroporphyrinogen III biosynthetic process"/>
    <property type="evidence" value="ECO:0007669"/>
    <property type="project" value="UniProtKB-UniRule"/>
</dbReference>
<evidence type="ECO:0000313" key="12">
    <source>
        <dbReference type="Proteomes" id="UP000266389"/>
    </source>
</evidence>
<keyword evidence="4 9" id="KW-0456">Lyase</keyword>
<evidence type="ECO:0000313" key="11">
    <source>
        <dbReference type="EMBL" id="RFM24974.1"/>
    </source>
</evidence>
<keyword evidence="5 9" id="KW-0627">Porphyrin biosynthesis</keyword>
<dbReference type="InterPro" id="IPR036108">
    <property type="entry name" value="4pyrrol_syn_uPrphyn_synt_sf"/>
</dbReference>
<dbReference type="GO" id="GO:0004852">
    <property type="term" value="F:uroporphyrinogen-III synthase activity"/>
    <property type="evidence" value="ECO:0007669"/>
    <property type="project" value="UniProtKB-UniRule"/>
</dbReference>
<comment type="pathway">
    <text evidence="1 9">Porphyrin-containing compound metabolism; protoporphyrin-IX biosynthesis; coproporphyrinogen-III from 5-aminolevulinate: step 3/4.</text>
</comment>
<evidence type="ECO:0000256" key="8">
    <source>
        <dbReference type="ARBA" id="ARBA00048617"/>
    </source>
</evidence>
<protein>
    <recommendedName>
        <fullName evidence="7 9">Uroporphyrinogen-III synthase</fullName>
        <ecNumber evidence="3 9">4.2.1.75</ecNumber>
    </recommendedName>
</protein>
<comment type="function">
    <text evidence="6 9">Catalyzes cyclization of the linear tetrapyrrole, hydroxymethylbilane, to the macrocyclic uroporphyrinogen III.</text>
</comment>
<evidence type="ECO:0000256" key="2">
    <source>
        <dbReference type="ARBA" id="ARBA00008133"/>
    </source>
</evidence>
<evidence type="ECO:0000256" key="7">
    <source>
        <dbReference type="ARBA" id="ARBA00040167"/>
    </source>
</evidence>
<gene>
    <name evidence="11" type="ORF">D0433_03470</name>
</gene>
<dbReference type="GO" id="GO:0006782">
    <property type="term" value="P:protoporphyrinogen IX biosynthetic process"/>
    <property type="evidence" value="ECO:0007669"/>
    <property type="project" value="UniProtKB-UniRule"/>
</dbReference>
<accession>A0A395M4W0</accession>
<dbReference type="SUPFAM" id="SSF69618">
    <property type="entry name" value="HemD-like"/>
    <property type="match status" value="1"/>
</dbReference>
<name>A0A395M4W0_9BACT</name>
<evidence type="ECO:0000256" key="3">
    <source>
        <dbReference type="ARBA" id="ARBA00013109"/>
    </source>
</evidence>
<evidence type="ECO:0000256" key="1">
    <source>
        <dbReference type="ARBA" id="ARBA00004772"/>
    </source>
</evidence>
<dbReference type="Pfam" id="PF02602">
    <property type="entry name" value="HEM4"/>
    <property type="match status" value="1"/>
</dbReference>
<reference evidence="11 12" key="1">
    <citation type="journal article" date="2011" name="ISME J.">
        <title>Community ecology of hot spring cyanobacterial mats: predominant populations and their functional potential.</title>
        <authorList>
            <person name="Klatt C.G."/>
            <person name="Wood J.M."/>
            <person name="Rusch D.B."/>
            <person name="Bateson M.M."/>
            <person name="Hamamura N."/>
            <person name="Heidelberg J.F."/>
            <person name="Grossman A.R."/>
            <person name="Bhaya D."/>
            <person name="Cohan F.M."/>
            <person name="Kuhl M."/>
            <person name="Bryant D.A."/>
            <person name="Ward D.M."/>
        </authorList>
    </citation>
    <scope>NUCLEOTIDE SEQUENCE [LARGE SCALE GENOMIC DNA]</scope>
    <source>
        <strain evidence="11">OS</strain>
    </source>
</reference>
<dbReference type="Proteomes" id="UP000266389">
    <property type="component" value="Unassembled WGS sequence"/>
</dbReference>
<dbReference type="Gene3D" id="3.40.50.10090">
    <property type="match status" value="2"/>
</dbReference>
<evidence type="ECO:0000256" key="5">
    <source>
        <dbReference type="ARBA" id="ARBA00023244"/>
    </source>
</evidence>
<dbReference type="AlphaFoldDB" id="A0A395M4W0"/>
<dbReference type="EC" id="4.2.1.75" evidence="3 9"/>
<dbReference type="CDD" id="cd06578">
    <property type="entry name" value="HemD"/>
    <property type="match status" value="1"/>
</dbReference>
<evidence type="ECO:0000256" key="9">
    <source>
        <dbReference type="RuleBase" id="RU366031"/>
    </source>
</evidence>
<feature type="domain" description="Tetrapyrrole biosynthesis uroporphyrinogen III synthase" evidence="10">
    <location>
        <begin position="16"/>
        <end position="241"/>
    </location>
</feature>
<evidence type="ECO:0000259" key="10">
    <source>
        <dbReference type="Pfam" id="PF02602"/>
    </source>
</evidence>
<dbReference type="PANTHER" id="PTHR38042:SF1">
    <property type="entry name" value="UROPORPHYRINOGEN-III SYNTHASE, CHLOROPLASTIC"/>
    <property type="match status" value="1"/>
</dbReference>
<sequence>MPRTVLITRPKAQAHELIRLLEQYGFHCELCPTIEICALTDWLSSIPPLYTYHGIFFTSANGVEHFLAPLRQHAPDLLLHLNRLTIYAVGPKTADALSKFGLKPSVVPDAHHAEALSAILTQQNLAGQRFLFVRGKLARRTLPEAVRAAGAICDECEVYDTRLPSHTDLSHIERLLVTQGIHVIAFMSPSAVKNFHQLFEHISLPSSIQLAAIGHTTAQAIEQLYGRVDILAPAPSSQSLAEAIAAACSSPST</sequence>
<proteinExistence type="inferred from homology"/>
<dbReference type="InterPro" id="IPR003754">
    <property type="entry name" value="4pyrrol_synth_uPrphyn_synth"/>
</dbReference>
<evidence type="ECO:0000256" key="6">
    <source>
        <dbReference type="ARBA" id="ARBA00037589"/>
    </source>
</evidence>
<comment type="caution">
    <text evidence="11">The sequence shown here is derived from an EMBL/GenBank/DDBJ whole genome shotgun (WGS) entry which is preliminary data.</text>
</comment>
<dbReference type="InterPro" id="IPR039793">
    <property type="entry name" value="UROS/Hem4"/>
</dbReference>
<comment type="catalytic activity">
    <reaction evidence="8 9">
        <text>hydroxymethylbilane = uroporphyrinogen III + H2O</text>
        <dbReference type="Rhea" id="RHEA:18965"/>
        <dbReference type="ChEBI" id="CHEBI:15377"/>
        <dbReference type="ChEBI" id="CHEBI:57308"/>
        <dbReference type="ChEBI" id="CHEBI:57845"/>
        <dbReference type="EC" id="4.2.1.75"/>
    </reaction>
</comment>
<dbReference type="PANTHER" id="PTHR38042">
    <property type="entry name" value="UROPORPHYRINOGEN-III SYNTHASE, CHLOROPLASTIC"/>
    <property type="match status" value="1"/>
</dbReference>